<dbReference type="EMBL" id="BEGY01000104">
    <property type="protein sequence ID" value="GAX83678.1"/>
    <property type="molecule type" value="Genomic_DNA"/>
</dbReference>
<dbReference type="STRING" id="1157962.A0A250XKS5"/>
<dbReference type="PANTHER" id="PTHR43580:SF8">
    <property type="entry name" value="6-PHOSPHOGLUCONATE DEHYDROGENASE NADP-BINDING DOMAIN-CONTAINING PROTEIN-RELATED"/>
    <property type="match status" value="1"/>
</dbReference>
<dbReference type="Proteomes" id="UP000232323">
    <property type="component" value="Unassembled WGS sequence"/>
</dbReference>
<gene>
    <name evidence="5" type="ORF">CEUSTIGMA_g11103.t1</name>
</gene>
<evidence type="ECO:0000256" key="1">
    <source>
        <dbReference type="ARBA" id="ARBA00007598"/>
    </source>
</evidence>
<dbReference type="GO" id="GO:0016491">
    <property type="term" value="F:oxidoreductase activity"/>
    <property type="evidence" value="ECO:0007669"/>
    <property type="project" value="UniProtKB-KW"/>
</dbReference>
<comment type="similarity">
    <text evidence="1">Belongs to the HIBADH-related family. NP60 subfamily.</text>
</comment>
<dbReference type="GO" id="GO:0050661">
    <property type="term" value="F:NADP binding"/>
    <property type="evidence" value="ECO:0007669"/>
    <property type="project" value="InterPro"/>
</dbReference>
<dbReference type="OrthoDB" id="435038at2759"/>
<dbReference type="InterPro" id="IPR006115">
    <property type="entry name" value="6PGDH_NADP-bd"/>
</dbReference>
<accession>A0A250XKS5</accession>
<dbReference type="InterPro" id="IPR051265">
    <property type="entry name" value="HIBADH-related_NP60_sf"/>
</dbReference>
<dbReference type="InterPro" id="IPR008927">
    <property type="entry name" value="6-PGluconate_DH-like_C_sf"/>
</dbReference>
<dbReference type="AlphaFoldDB" id="A0A250XKS5"/>
<dbReference type="PIRSF" id="PIRSF000103">
    <property type="entry name" value="HIBADH"/>
    <property type="match status" value="1"/>
</dbReference>
<evidence type="ECO:0000313" key="6">
    <source>
        <dbReference type="Proteomes" id="UP000232323"/>
    </source>
</evidence>
<evidence type="ECO:0000256" key="2">
    <source>
        <dbReference type="ARBA" id="ARBA00023002"/>
    </source>
</evidence>
<dbReference type="InterPro" id="IPR013328">
    <property type="entry name" value="6PGD_dom2"/>
</dbReference>
<comment type="caution">
    <text evidence="5">The sequence shown here is derived from an EMBL/GenBank/DDBJ whole genome shotgun (WGS) entry which is preliminary data.</text>
</comment>
<dbReference type="InterPro" id="IPR015815">
    <property type="entry name" value="HIBADH-related"/>
</dbReference>
<evidence type="ECO:0000259" key="4">
    <source>
        <dbReference type="Pfam" id="PF03446"/>
    </source>
</evidence>
<dbReference type="InterPro" id="IPR036291">
    <property type="entry name" value="NAD(P)-bd_dom_sf"/>
</dbReference>
<name>A0A250XKS5_9CHLO</name>
<dbReference type="Pfam" id="PF03446">
    <property type="entry name" value="NAD_binding_2"/>
    <property type="match status" value="1"/>
</dbReference>
<reference evidence="5 6" key="1">
    <citation type="submission" date="2017-08" db="EMBL/GenBank/DDBJ databases">
        <title>Acidophilic green algal genome provides insights into adaptation to an acidic environment.</title>
        <authorList>
            <person name="Hirooka S."/>
            <person name="Hirose Y."/>
            <person name="Kanesaki Y."/>
            <person name="Higuchi S."/>
            <person name="Fujiwara T."/>
            <person name="Onuma R."/>
            <person name="Era A."/>
            <person name="Ohbayashi R."/>
            <person name="Uzuka A."/>
            <person name="Nozaki H."/>
            <person name="Yoshikawa H."/>
            <person name="Miyagishima S.Y."/>
        </authorList>
    </citation>
    <scope>NUCLEOTIDE SEQUENCE [LARGE SCALE GENOMIC DNA]</scope>
    <source>
        <strain evidence="5 6">NIES-2499</strain>
    </source>
</reference>
<dbReference type="SUPFAM" id="SSF48179">
    <property type="entry name" value="6-phosphogluconate dehydrogenase C-terminal domain-like"/>
    <property type="match status" value="1"/>
</dbReference>
<dbReference type="PANTHER" id="PTHR43580">
    <property type="entry name" value="OXIDOREDUCTASE GLYR1-RELATED"/>
    <property type="match status" value="1"/>
</dbReference>
<sequence length="309" mass="32029">MSEPLGWVGLGAMGAVMAKNLNAHLKKSGAPALYVYNRDSSKCAGLVSDGATQCGTLAELSNPCKIIFLMLGDDDATRAVVSALLHSDSDHTGKILINCSTVSPDITQWSATEASGLGATLIAAPVFGRPDAAAAAKLVVAAAGPLSAMSKVMPYLDVLGRKVLLIGEDPEKAAVFKLSGNFMIVGIIELLGEAMSLCETNGIGRESYLEFIKEMFPAPSMVGYATRIARDELDAGTGFSVQGGLKDVGLMRSVARSSCCPLPAADIAFNHLLTAKALGYGASDWGALSLASRHAATLPLPPAPPQPRK</sequence>
<dbReference type="Gene3D" id="3.40.50.720">
    <property type="entry name" value="NAD(P)-binding Rossmann-like Domain"/>
    <property type="match status" value="1"/>
</dbReference>
<dbReference type="SUPFAM" id="SSF51735">
    <property type="entry name" value="NAD(P)-binding Rossmann-fold domains"/>
    <property type="match status" value="1"/>
</dbReference>
<dbReference type="Gene3D" id="1.10.1040.10">
    <property type="entry name" value="N-(1-d-carboxylethyl)-l-norvaline Dehydrogenase, domain 2"/>
    <property type="match status" value="1"/>
</dbReference>
<organism evidence="5 6">
    <name type="scientific">Chlamydomonas eustigma</name>
    <dbReference type="NCBI Taxonomy" id="1157962"/>
    <lineage>
        <taxon>Eukaryota</taxon>
        <taxon>Viridiplantae</taxon>
        <taxon>Chlorophyta</taxon>
        <taxon>core chlorophytes</taxon>
        <taxon>Chlorophyceae</taxon>
        <taxon>CS clade</taxon>
        <taxon>Chlamydomonadales</taxon>
        <taxon>Chlamydomonadaceae</taxon>
        <taxon>Chlamydomonas</taxon>
    </lineage>
</organism>
<proteinExistence type="inferred from homology"/>
<keyword evidence="2" id="KW-0560">Oxidoreductase</keyword>
<evidence type="ECO:0000256" key="3">
    <source>
        <dbReference type="PIRSR" id="PIRSR000103-1"/>
    </source>
</evidence>
<keyword evidence="6" id="KW-1185">Reference proteome</keyword>
<evidence type="ECO:0000313" key="5">
    <source>
        <dbReference type="EMBL" id="GAX83678.1"/>
    </source>
</evidence>
<feature type="active site" evidence="3">
    <location>
        <position position="177"/>
    </location>
</feature>
<protein>
    <recommendedName>
        <fullName evidence="4">6-phosphogluconate dehydrogenase NADP-binding domain-containing protein</fullName>
    </recommendedName>
</protein>
<feature type="domain" description="6-phosphogluconate dehydrogenase NADP-binding" evidence="4">
    <location>
        <begin position="5"/>
        <end position="167"/>
    </location>
</feature>